<sequence length="164" mass="19189">MIYKIRIILDAEEDVFRDVAVEEEISLEDFHNVVVQAFGFAGNEMASFYTCNQNWEQDEEVALFDMGDAVEPPRLMNEVHLQEVMYADQPKLIYVYDYFNMWTFFIELADVVEKEAGQQYPILLFSFGDMPAEPPEKNFEADPEVDFDGSLDSYDDLDFDENWN</sequence>
<comment type="caution">
    <text evidence="3">The sequence shown here is derived from an EMBL/GenBank/DDBJ whole genome shotgun (WGS) entry which is preliminary data.</text>
</comment>
<evidence type="ECO:0000313" key="3">
    <source>
        <dbReference type="EMBL" id="PQJ14630.1"/>
    </source>
</evidence>
<dbReference type="Pfam" id="PF07929">
    <property type="entry name" value="PRiA4_ORF3"/>
    <property type="match status" value="1"/>
</dbReference>
<dbReference type="InterPro" id="IPR012912">
    <property type="entry name" value="Plasmid_pRiA4b_Orf3-like"/>
</dbReference>
<feature type="domain" description="Plasmid pRiA4b Orf3-like" evidence="2">
    <location>
        <begin position="2"/>
        <end position="133"/>
    </location>
</feature>
<feature type="region of interest" description="Disordered" evidence="1">
    <location>
        <begin position="135"/>
        <end position="164"/>
    </location>
</feature>
<evidence type="ECO:0000259" key="2">
    <source>
        <dbReference type="Pfam" id="PF07929"/>
    </source>
</evidence>
<dbReference type="AlphaFoldDB" id="A0A2S7T3Y4"/>
<name>A0A2S7T3Y4_9FLAO</name>
<protein>
    <recommendedName>
        <fullName evidence="2">Plasmid pRiA4b Orf3-like domain-containing protein</fullName>
    </recommendedName>
</protein>
<dbReference type="OrthoDB" id="666725at2"/>
<gene>
    <name evidence="3" type="ORF">BST99_01680</name>
</gene>
<dbReference type="InterPro" id="IPR024047">
    <property type="entry name" value="MM3350-like_sf"/>
</dbReference>
<feature type="compositionally biased region" description="Acidic residues" evidence="1">
    <location>
        <begin position="141"/>
        <end position="164"/>
    </location>
</feature>
<keyword evidence="4" id="KW-1185">Reference proteome</keyword>
<evidence type="ECO:0000313" key="4">
    <source>
        <dbReference type="Proteomes" id="UP000239366"/>
    </source>
</evidence>
<dbReference type="EMBL" id="MQVX01000001">
    <property type="protein sequence ID" value="PQJ14630.1"/>
    <property type="molecule type" value="Genomic_DNA"/>
</dbReference>
<dbReference type="SUPFAM" id="SSF159941">
    <property type="entry name" value="MM3350-like"/>
    <property type="match status" value="1"/>
</dbReference>
<accession>A0A2S7T3Y4</accession>
<dbReference type="RefSeq" id="WP_105000264.1">
    <property type="nucleotide sequence ID" value="NZ_MQVX01000001.1"/>
</dbReference>
<evidence type="ECO:0000256" key="1">
    <source>
        <dbReference type="SAM" id="MobiDB-lite"/>
    </source>
</evidence>
<reference evidence="4" key="1">
    <citation type="submission" date="2016-11" db="EMBL/GenBank/DDBJ databases">
        <title>Trade-off between light-utilization and light-protection in marine flavobacteria.</title>
        <authorList>
            <person name="Kumagai Y."/>
            <person name="Yoshizawa S."/>
            <person name="Kogure K."/>
        </authorList>
    </citation>
    <scope>NUCLEOTIDE SEQUENCE [LARGE SCALE GENOMIC DNA]</scope>
    <source>
        <strain evidence="4">SG-18</strain>
    </source>
</reference>
<organism evidence="3 4">
    <name type="scientific">Aureicoccus marinus</name>
    <dbReference type="NCBI Taxonomy" id="754435"/>
    <lineage>
        <taxon>Bacteria</taxon>
        <taxon>Pseudomonadati</taxon>
        <taxon>Bacteroidota</taxon>
        <taxon>Flavobacteriia</taxon>
        <taxon>Flavobacteriales</taxon>
        <taxon>Flavobacteriaceae</taxon>
        <taxon>Aureicoccus</taxon>
    </lineage>
</organism>
<dbReference type="Proteomes" id="UP000239366">
    <property type="component" value="Unassembled WGS sequence"/>
</dbReference>
<dbReference type="Gene3D" id="3.10.290.30">
    <property type="entry name" value="MM3350-like"/>
    <property type="match status" value="1"/>
</dbReference>
<proteinExistence type="predicted"/>